<dbReference type="Proteomes" id="UP000618579">
    <property type="component" value="Unassembled WGS sequence"/>
</dbReference>
<evidence type="ECO:0000313" key="3">
    <source>
        <dbReference type="Proteomes" id="UP000618579"/>
    </source>
</evidence>
<protein>
    <submittedName>
        <fullName evidence="2">Glycosyltransferase</fullName>
    </submittedName>
</protein>
<accession>A0ABX1ZJE0</accession>
<comment type="caution">
    <text evidence="2">The sequence shown here is derived from an EMBL/GenBank/DDBJ whole genome shotgun (WGS) entry which is preliminary data.</text>
</comment>
<feature type="domain" description="Glycosyl transferase family 1" evidence="1">
    <location>
        <begin position="227"/>
        <end position="376"/>
    </location>
</feature>
<sequence>MKKKILFVIDSLHSGGAEKSLISLLTLFDFQKYEVDLLMFSPNGLYLPLLPKEVNVIEVPVYMRNQMRGFKHLIRQRNFKQIFVRLGVSTSLRIPHLKKNMHGAQINWGWISKEIEKLDKKYDVAIAYSQGMPTYFVAEKVSAVKKLSWVNIDYKIAGYNKEFDINYYEKFNQIIAVSELCKDVLVSELPSMKSKVTVIYDIISPILIRSMSNENGGFTEEFEGMRILTIGRLVHQKGYEWAIEACHKLKEEGFKFKWFAIGEGELKTKLEETVKRLGLEDTFIFLGTHQNPYTYLKQSDVYVQPSRFEGYGLAIAEARILHIPIVTTNFTVVHNQITDRENGLIVNMNSEDIYMGIKNMMEDGSLRQKISSNLKKENVGTEEEIHKVYALIES</sequence>
<dbReference type="PANTHER" id="PTHR12526:SF630">
    <property type="entry name" value="GLYCOSYLTRANSFERASE"/>
    <property type="match status" value="1"/>
</dbReference>
<evidence type="ECO:0000259" key="1">
    <source>
        <dbReference type="Pfam" id="PF00534"/>
    </source>
</evidence>
<organism evidence="2 3">
    <name type="scientific">Paenibacillus planticolens</name>
    <dbReference type="NCBI Taxonomy" id="2654976"/>
    <lineage>
        <taxon>Bacteria</taxon>
        <taxon>Bacillati</taxon>
        <taxon>Bacillota</taxon>
        <taxon>Bacilli</taxon>
        <taxon>Bacillales</taxon>
        <taxon>Paenibacillaceae</taxon>
        <taxon>Paenibacillus</taxon>
    </lineage>
</organism>
<keyword evidence="3" id="KW-1185">Reference proteome</keyword>
<name>A0ABX1ZJE0_9BACL</name>
<dbReference type="InterPro" id="IPR001296">
    <property type="entry name" value="Glyco_trans_1"/>
</dbReference>
<dbReference type="EMBL" id="WHNZ01000017">
    <property type="protein sequence ID" value="NOV00212.1"/>
    <property type="molecule type" value="Genomic_DNA"/>
</dbReference>
<reference evidence="2 3" key="1">
    <citation type="submission" date="2019-10" db="EMBL/GenBank/DDBJ databases">
        <title>Description of Paenibacillus pedi sp. nov.</title>
        <authorList>
            <person name="Carlier A."/>
            <person name="Qi S."/>
        </authorList>
    </citation>
    <scope>NUCLEOTIDE SEQUENCE [LARGE SCALE GENOMIC DNA]</scope>
    <source>
        <strain evidence="2 3">LMG 31457</strain>
    </source>
</reference>
<proteinExistence type="predicted"/>
<gene>
    <name evidence="2" type="ORF">GC097_09305</name>
</gene>
<dbReference type="Pfam" id="PF00534">
    <property type="entry name" value="Glycos_transf_1"/>
    <property type="match status" value="1"/>
</dbReference>
<dbReference type="CDD" id="cd03811">
    <property type="entry name" value="GT4_GT28_WabH-like"/>
    <property type="match status" value="1"/>
</dbReference>
<dbReference type="PANTHER" id="PTHR12526">
    <property type="entry name" value="GLYCOSYLTRANSFERASE"/>
    <property type="match status" value="1"/>
</dbReference>
<dbReference type="RefSeq" id="WP_171683074.1">
    <property type="nucleotide sequence ID" value="NZ_WHNZ01000017.1"/>
</dbReference>
<dbReference type="SUPFAM" id="SSF53756">
    <property type="entry name" value="UDP-Glycosyltransferase/glycogen phosphorylase"/>
    <property type="match status" value="1"/>
</dbReference>
<evidence type="ECO:0000313" key="2">
    <source>
        <dbReference type="EMBL" id="NOV00212.1"/>
    </source>
</evidence>
<dbReference type="Gene3D" id="3.40.50.2000">
    <property type="entry name" value="Glycogen Phosphorylase B"/>
    <property type="match status" value="2"/>
</dbReference>